<feature type="compositionally biased region" description="Polar residues" evidence="1">
    <location>
        <begin position="123"/>
        <end position="138"/>
    </location>
</feature>
<feature type="compositionally biased region" description="Basic and acidic residues" evidence="1">
    <location>
        <begin position="171"/>
        <end position="207"/>
    </location>
</feature>
<dbReference type="EMBL" id="OC877665">
    <property type="protein sequence ID" value="CAD7640163.1"/>
    <property type="molecule type" value="Genomic_DNA"/>
</dbReference>
<dbReference type="OrthoDB" id="10558945at2759"/>
<name>A0A7R9LEF5_9ACAR</name>
<evidence type="ECO:0000256" key="1">
    <source>
        <dbReference type="SAM" id="MobiDB-lite"/>
    </source>
</evidence>
<dbReference type="Proteomes" id="UP000759131">
    <property type="component" value="Unassembled WGS sequence"/>
</dbReference>
<feature type="compositionally biased region" description="Polar residues" evidence="1">
    <location>
        <begin position="253"/>
        <end position="273"/>
    </location>
</feature>
<feature type="region of interest" description="Disordered" evidence="1">
    <location>
        <begin position="232"/>
        <end position="286"/>
    </location>
</feature>
<reference evidence="2" key="1">
    <citation type="submission" date="2020-11" db="EMBL/GenBank/DDBJ databases">
        <authorList>
            <person name="Tran Van P."/>
        </authorList>
    </citation>
    <scope>NUCLEOTIDE SEQUENCE</scope>
</reference>
<gene>
    <name evidence="2" type="ORF">OSB1V03_LOCUS18075</name>
</gene>
<keyword evidence="3" id="KW-1185">Reference proteome</keyword>
<feature type="region of interest" description="Disordered" evidence="1">
    <location>
        <begin position="120"/>
        <end position="207"/>
    </location>
</feature>
<sequence length="286" mass="32014">MLSTYVGYYPPGTYVGYYPPGYYDNVYTGDKVMDRRSDEEEEEDVSHTYVDPNSTYSNEYRDIVDHLSTDNNNSYTHNDLDEDGLIKKSFGYRVTVYRSPQSGDSNVTEEVLNDGNDLLSDEMTASESNDDYTVTTDANGGDGGDDQMITSESNQLKSESQTGLKGSAKGMDYKRNQYNRDRGSNSREELNTKKNKKVDTHDRRANNERALKERTIIEFFEREQILDSAYNKDKLNDPVDGQHNHNTDDHHTSGSMTSAVSGSPDGSSVTPTGGTLDAKGAHEYTD</sequence>
<feature type="compositionally biased region" description="Basic and acidic residues" evidence="1">
    <location>
        <begin position="232"/>
        <end position="252"/>
    </location>
</feature>
<organism evidence="2">
    <name type="scientific">Medioppia subpectinata</name>
    <dbReference type="NCBI Taxonomy" id="1979941"/>
    <lineage>
        <taxon>Eukaryota</taxon>
        <taxon>Metazoa</taxon>
        <taxon>Ecdysozoa</taxon>
        <taxon>Arthropoda</taxon>
        <taxon>Chelicerata</taxon>
        <taxon>Arachnida</taxon>
        <taxon>Acari</taxon>
        <taxon>Acariformes</taxon>
        <taxon>Sarcoptiformes</taxon>
        <taxon>Oribatida</taxon>
        <taxon>Brachypylina</taxon>
        <taxon>Oppioidea</taxon>
        <taxon>Oppiidae</taxon>
        <taxon>Medioppia</taxon>
    </lineage>
</organism>
<feature type="compositionally biased region" description="Polar residues" evidence="1">
    <location>
        <begin position="148"/>
        <end position="164"/>
    </location>
</feature>
<proteinExistence type="predicted"/>
<dbReference type="EMBL" id="CAJPIZ010023090">
    <property type="protein sequence ID" value="CAG2118123.1"/>
    <property type="molecule type" value="Genomic_DNA"/>
</dbReference>
<accession>A0A7R9LEF5</accession>
<protein>
    <submittedName>
        <fullName evidence="2">Uncharacterized protein</fullName>
    </submittedName>
</protein>
<evidence type="ECO:0000313" key="3">
    <source>
        <dbReference type="Proteomes" id="UP000759131"/>
    </source>
</evidence>
<evidence type="ECO:0000313" key="2">
    <source>
        <dbReference type="EMBL" id="CAD7640163.1"/>
    </source>
</evidence>
<dbReference type="AlphaFoldDB" id="A0A7R9LEF5"/>
<feature type="non-terminal residue" evidence="2">
    <location>
        <position position="1"/>
    </location>
</feature>